<keyword evidence="2" id="KW-0378">Hydrolase</keyword>
<dbReference type="EMBL" id="QXMN01000358">
    <property type="protein sequence ID" value="RIX68318.1"/>
    <property type="molecule type" value="Genomic_DNA"/>
</dbReference>
<reference evidence="2 3" key="1">
    <citation type="submission" date="2018-09" db="EMBL/GenBank/DDBJ databases">
        <title>Acidovorax cavernicola nov. sp. isolated from Gruta de las Maravillas (Aracena, Spain).</title>
        <authorList>
            <person name="Jurado V."/>
            <person name="Gutierrez-Patricio S."/>
            <person name="Gonzalez-Pimentel J.L."/>
            <person name="Miller A.Z."/>
            <person name="Laiz L."/>
            <person name="Saiz-Jimenez C."/>
        </authorList>
    </citation>
    <scope>NUCLEOTIDE SEQUENCE [LARGE SCALE GENOMIC DNA]</scope>
    <source>
        <strain evidence="2 3">1011MAR4D40.2</strain>
    </source>
</reference>
<proteinExistence type="predicted"/>
<dbReference type="GO" id="GO:0016787">
    <property type="term" value="F:hydrolase activity"/>
    <property type="evidence" value="ECO:0007669"/>
    <property type="project" value="UniProtKB-KW"/>
</dbReference>
<name>A0A9X8CXI9_9BURK</name>
<dbReference type="OrthoDB" id="8689761at2"/>
<sequence>RWLQQFASPPLLALADQLCHGALVVGDWQPCDLLRAAPDWSRQVCRLRIGSGETSVHTDTHSLGDPAWLLADWLRHATEQYGTLGAGTVVTTGSWVGLARAQAGDSVHVQFDGVGEAWLQL</sequence>
<gene>
    <name evidence="2" type="ORF">D3H34_33625</name>
</gene>
<dbReference type="SUPFAM" id="SSF56529">
    <property type="entry name" value="FAH"/>
    <property type="match status" value="1"/>
</dbReference>
<dbReference type="AlphaFoldDB" id="A0A9X8CXI9"/>
<evidence type="ECO:0000259" key="1">
    <source>
        <dbReference type="Pfam" id="PF01557"/>
    </source>
</evidence>
<organism evidence="2 3">
    <name type="scientific">Acidovorax cavernicola</name>
    <dbReference type="NCBI Taxonomy" id="1675792"/>
    <lineage>
        <taxon>Bacteria</taxon>
        <taxon>Pseudomonadati</taxon>
        <taxon>Pseudomonadota</taxon>
        <taxon>Betaproteobacteria</taxon>
        <taxon>Burkholderiales</taxon>
        <taxon>Comamonadaceae</taxon>
        <taxon>Acidovorax</taxon>
    </lineage>
</organism>
<dbReference type="InterPro" id="IPR036663">
    <property type="entry name" value="Fumarylacetoacetase_C_sf"/>
</dbReference>
<comment type="caution">
    <text evidence="2">The sequence shown here is derived from an EMBL/GenBank/DDBJ whole genome shotgun (WGS) entry which is preliminary data.</text>
</comment>
<keyword evidence="3" id="KW-1185">Reference proteome</keyword>
<dbReference type="Proteomes" id="UP000265619">
    <property type="component" value="Unassembled WGS sequence"/>
</dbReference>
<dbReference type="RefSeq" id="WP_147400645.1">
    <property type="nucleotide sequence ID" value="NZ_QXMN01000358.1"/>
</dbReference>
<accession>A0A9X8CXI9</accession>
<dbReference type="InterPro" id="IPR011234">
    <property type="entry name" value="Fumarylacetoacetase-like_C"/>
</dbReference>
<protein>
    <submittedName>
        <fullName evidence="2">Fumarylacetoacetate hydrolase family protein</fullName>
    </submittedName>
</protein>
<feature type="non-terminal residue" evidence="2">
    <location>
        <position position="1"/>
    </location>
</feature>
<evidence type="ECO:0000313" key="2">
    <source>
        <dbReference type="EMBL" id="RIX68318.1"/>
    </source>
</evidence>
<evidence type="ECO:0000313" key="3">
    <source>
        <dbReference type="Proteomes" id="UP000265619"/>
    </source>
</evidence>
<dbReference type="Pfam" id="PF01557">
    <property type="entry name" value="FAA_hydrolase"/>
    <property type="match status" value="1"/>
</dbReference>
<dbReference type="Gene3D" id="3.90.850.10">
    <property type="entry name" value="Fumarylacetoacetase-like, C-terminal domain"/>
    <property type="match status" value="1"/>
</dbReference>
<feature type="domain" description="Fumarylacetoacetase-like C-terminal" evidence="1">
    <location>
        <begin position="1"/>
        <end position="116"/>
    </location>
</feature>